<dbReference type="InterPro" id="IPR000719">
    <property type="entry name" value="Prot_kinase_dom"/>
</dbReference>
<dbReference type="GO" id="GO:0045664">
    <property type="term" value="P:regulation of neuron differentiation"/>
    <property type="evidence" value="ECO:0007669"/>
    <property type="project" value="TreeGrafter"/>
</dbReference>
<keyword evidence="2" id="KW-0808">Transferase</keyword>
<dbReference type="InterPro" id="IPR001245">
    <property type="entry name" value="Ser-Thr/Tyr_kinase_cat_dom"/>
</dbReference>
<dbReference type="GO" id="GO:0005886">
    <property type="term" value="C:plasma membrane"/>
    <property type="evidence" value="ECO:0007669"/>
    <property type="project" value="TreeGrafter"/>
</dbReference>
<dbReference type="PANTHER" id="PTHR24416">
    <property type="entry name" value="TYROSINE-PROTEIN KINASE RECEPTOR"/>
    <property type="match status" value="1"/>
</dbReference>
<dbReference type="SMART" id="SM00219">
    <property type="entry name" value="TyrKc"/>
    <property type="match status" value="1"/>
</dbReference>
<dbReference type="GO" id="GO:0007169">
    <property type="term" value="P:cell surface receptor protein tyrosine kinase signaling pathway"/>
    <property type="evidence" value="ECO:0007669"/>
    <property type="project" value="TreeGrafter"/>
</dbReference>
<dbReference type="InterPro" id="IPR008266">
    <property type="entry name" value="Tyr_kinase_AS"/>
</dbReference>
<dbReference type="PANTHER" id="PTHR24416:SF604">
    <property type="entry name" value="RECEPTOR PROTEIN-TYROSINE KINASE"/>
    <property type="match status" value="1"/>
</dbReference>
<evidence type="ECO:0000313" key="2">
    <source>
        <dbReference type="EMBL" id="KAB7496688.1"/>
    </source>
</evidence>
<dbReference type="EMBL" id="SEYY01021112">
    <property type="protein sequence ID" value="KAB7496688.1"/>
    <property type="molecule type" value="Genomic_DNA"/>
</dbReference>
<dbReference type="AlphaFoldDB" id="A0A5N5SS57"/>
<dbReference type="InterPro" id="IPR020635">
    <property type="entry name" value="Tyr_kinase_cat_dom"/>
</dbReference>
<comment type="caution">
    <text evidence="2">The sequence shown here is derived from an EMBL/GenBank/DDBJ whole genome shotgun (WGS) entry which is preliminary data.</text>
</comment>
<reference evidence="2 3" key="1">
    <citation type="journal article" date="2019" name="PLoS Biol.">
        <title>Sex chromosomes control vertical transmission of feminizing Wolbachia symbionts in an isopod.</title>
        <authorList>
            <person name="Becking T."/>
            <person name="Chebbi M.A."/>
            <person name="Giraud I."/>
            <person name="Moumen B."/>
            <person name="Laverre T."/>
            <person name="Caubet Y."/>
            <person name="Peccoud J."/>
            <person name="Gilbert C."/>
            <person name="Cordaux R."/>
        </authorList>
    </citation>
    <scope>NUCLEOTIDE SEQUENCE [LARGE SCALE GENOMIC DNA]</scope>
    <source>
        <strain evidence="2">ANa2</strain>
        <tissue evidence="2">Whole body excluding digestive tract and cuticle</tissue>
    </source>
</reference>
<evidence type="ECO:0000313" key="3">
    <source>
        <dbReference type="Proteomes" id="UP000326759"/>
    </source>
</evidence>
<name>A0A5N5SS57_9CRUS</name>
<organism evidence="2 3">
    <name type="scientific">Armadillidium nasatum</name>
    <dbReference type="NCBI Taxonomy" id="96803"/>
    <lineage>
        <taxon>Eukaryota</taxon>
        <taxon>Metazoa</taxon>
        <taxon>Ecdysozoa</taxon>
        <taxon>Arthropoda</taxon>
        <taxon>Crustacea</taxon>
        <taxon>Multicrustacea</taxon>
        <taxon>Malacostraca</taxon>
        <taxon>Eumalacostraca</taxon>
        <taxon>Peracarida</taxon>
        <taxon>Isopoda</taxon>
        <taxon>Oniscidea</taxon>
        <taxon>Crinocheta</taxon>
        <taxon>Armadillidiidae</taxon>
        <taxon>Armadillidium</taxon>
    </lineage>
</organism>
<feature type="domain" description="Protein kinase" evidence="1">
    <location>
        <begin position="1"/>
        <end position="112"/>
    </location>
</feature>
<accession>A0A5N5SS57</accession>
<dbReference type="Gene3D" id="1.10.510.10">
    <property type="entry name" value="Transferase(Phosphotransferase) domain 1"/>
    <property type="match status" value="1"/>
</dbReference>
<evidence type="ECO:0000259" key="1">
    <source>
        <dbReference type="PROSITE" id="PS50011"/>
    </source>
</evidence>
<dbReference type="GO" id="GO:0005524">
    <property type="term" value="F:ATP binding"/>
    <property type="evidence" value="ECO:0007669"/>
    <property type="project" value="InterPro"/>
</dbReference>
<protein>
    <submittedName>
        <fullName evidence="2">Proto-oncogene tyrosine-protein kinase ROS</fullName>
    </submittedName>
</protein>
<dbReference type="OrthoDB" id="73209at2759"/>
<keyword evidence="2" id="KW-0418">Kinase</keyword>
<dbReference type="SUPFAM" id="SSF56112">
    <property type="entry name" value="Protein kinase-like (PK-like)"/>
    <property type="match status" value="1"/>
</dbReference>
<dbReference type="InterPro" id="IPR050122">
    <property type="entry name" value="RTK"/>
</dbReference>
<dbReference type="Gene3D" id="3.30.200.20">
    <property type="entry name" value="Phosphorylase Kinase, domain 1"/>
    <property type="match status" value="1"/>
</dbReference>
<sequence>MTREQAEFNFLMEALIMSKFNHPNVVQFIGVCFDKVPNFIILELLSGGDLKSFLRESRPKPDRPSPLVMKDLLQCAIDVAKGCEYLEANHFIHRDIAARNCLLTTKGDGRIE</sequence>
<dbReference type="GO" id="GO:0004714">
    <property type="term" value="F:transmembrane receptor protein tyrosine kinase activity"/>
    <property type="evidence" value="ECO:0007669"/>
    <property type="project" value="TreeGrafter"/>
</dbReference>
<gene>
    <name evidence="2" type="primary">Ros1</name>
    <name evidence="2" type="ORF">Anas_03865</name>
</gene>
<dbReference type="PRINTS" id="PR00109">
    <property type="entry name" value="TYRKINASE"/>
</dbReference>
<dbReference type="Proteomes" id="UP000326759">
    <property type="component" value="Unassembled WGS sequence"/>
</dbReference>
<dbReference type="PROSITE" id="PS00109">
    <property type="entry name" value="PROTEIN_KINASE_TYR"/>
    <property type="match status" value="1"/>
</dbReference>
<dbReference type="GO" id="GO:0043235">
    <property type="term" value="C:receptor complex"/>
    <property type="evidence" value="ECO:0007669"/>
    <property type="project" value="TreeGrafter"/>
</dbReference>
<dbReference type="Pfam" id="PF07714">
    <property type="entry name" value="PK_Tyr_Ser-Thr"/>
    <property type="match status" value="1"/>
</dbReference>
<dbReference type="InterPro" id="IPR011009">
    <property type="entry name" value="Kinase-like_dom_sf"/>
</dbReference>
<keyword evidence="3" id="KW-1185">Reference proteome</keyword>
<dbReference type="PROSITE" id="PS50011">
    <property type="entry name" value="PROTEIN_KINASE_DOM"/>
    <property type="match status" value="1"/>
</dbReference>
<proteinExistence type="predicted"/>